<dbReference type="PANTHER" id="PTHR37245">
    <property type="entry name" value="PAMP-INDUCED SECRETED PEPTIDE 1"/>
    <property type="match status" value="1"/>
</dbReference>
<dbReference type="EMBL" id="JAYKXN010000008">
    <property type="protein sequence ID" value="KAK7264365.1"/>
    <property type="molecule type" value="Genomic_DNA"/>
</dbReference>
<accession>A0AAN9EXD4</accession>
<evidence type="ECO:0000313" key="2">
    <source>
        <dbReference type="EMBL" id="KAK7264365.1"/>
    </source>
</evidence>
<comment type="caution">
    <text evidence="2">The sequence shown here is derived from an EMBL/GenBank/DDBJ whole genome shotgun (WGS) entry which is preliminary data.</text>
</comment>
<dbReference type="AlphaFoldDB" id="A0AAN9EXD4"/>
<dbReference type="GO" id="GO:0006952">
    <property type="term" value="P:defense response"/>
    <property type="evidence" value="ECO:0007669"/>
    <property type="project" value="InterPro"/>
</dbReference>
<feature type="transmembrane region" description="Helical" evidence="1">
    <location>
        <begin position="30"/>
        <end position="55"/>
    </location>
</feature>
<proteinExistence type="predicted"/>
<sequence>MATLVAPLHHHQATTTLLSSSNNFQLSFKLISMGSIKACTLWNLIAIVICMAILIGHNRVEGSRVLLDSDEGFAFATSNHLKTYTTTTYEQAKNTMAFWLQRLASGPSPKGQGH</sequence>
<dbReference type="InterPro" id="IPR040273">
    <property type="entry name" value="PIP1"/>
</dbReference>
<name>A0AAN9EXD4_CLITE</name>
<evidence type="ECO:0000313" key="3">
    <source>
        <dbReference type="Proteomes" id="UP001359559"/>
    </source>
</evidence>
<keyword evidence="1" id="KW-1133">Transmembrane helix</keyword>
<dbReference type="Proteomes" id="UP001359559">
    <property type="component" value="Unassembled WGS sequence"/>
</dbReference>
<keyword evidence="3" id="KW-1185">Reference proteome</keyword>
<dbReference type="PANTHER" id="PTHR37245:SF4">
    <property type="entry name" value="PAMP-INDUCED SECRETED PEPTIDE 1"/>
    <property type="match status" value="1"/>
</dbReference>
<keyword evidence="1" id="KW-0472">Membrane</keyword>
<keyword evidence="1" id="KW-0812">Transmembrane</keyword>
<protein>
    <submittedName>
        <fullName evidence="2">Uncharacterized protein</fullName>
    </submittedName>
</protein>
<organism evidence="2 3">
    <name type="scientific">Clitoria ternatea</name>
    <name type="common">Butterfly pea</name>
    <dbReference type="NCBI Taxonomy" id="43366"/>
    <lineage>
        <taxon>Eukaryota</taxon>
        <taxon>Viridiplantae</taxon>
        <taxon>Streptophyta</taxon>
        <taxon>Embryophyta</taxon>
        <taxon>Tracheophyta</taxon>
        <taxon>Spermatophyta</taxon>
        <taxon>Magnoliopsida</taxon>
        <taxon>eudicotyledons</taxon>
        <taxon>Gunneridae</taxon>
        <taxon>Pentapetalae</taxon>
        <taxon>rosids</taxon>
        <taxon>fabids</taxon>
        <taxon>Fabales</taxon>
        <taxon>Fabaceae</taxon>
        <taxon>Papilionoideae</taxon>
        <taxon>50 kb inversion clade</taxon>
        <taxon>NPAAA clade</taxon>
        <taxon>indigoferoid/millettioid clade</taxon>
        <taxon>Phaseoleae</taxon>
        <taxon>Clitoria</taxon>
    </lineage>
</organism>
<reference evidence="2 3" key="1">
    <citation type="submission" date="2024-01" db="EMBL/GenBank/DDBJ databases">
        <title>The genomes of 5 underutilized Papilionoideae crops provide insights into root nodulation and disease resistance.</title>
        <authorList>
            <person name="Yuan L."/>
        </authorList>
    </citation>
    <scope>NUCLEOTIDE SEQUENCE [LARGE SCALE GENOMIC DNA]</scope>
    <source>
        <strain evidence="2">LY-2023</strain>
        <tissue evidence="2">Leaf</tissue>
    </source>
</reference>
<evidence type="ECO:0000256" key="1">
    <source>
        <dbReference type="SAM" id="Phobius"/>
    </source>
</evidence>
<gene>
    <name evidence="2" type="ORF">RJT34_31972</name>
</gene>